<reference evidence="3" key="1">
    <citation type="journal article" date="2019" name="Int. J. Syst. Evol. Microbiol.">
        <title>The Global Catalogue of Microorganisms (GCM) 10K type strain sequencing project: providing services to taxonomists for standard genome sequencing and annotation.</title>
        <authorList>
            <consortium name="The Broad Institute Genomics Platform"/>
            <consortium name="The Broad Institute Genome Sequencing Center for Infectious Disease"/>
            <person name="Wu L."/>
            <person name="Ma J."/>
        </authorList>
    </citation>
    <scope>NUCLEOTIDE SEQUENCE [LARGE SCALE GENOMIC DNA]</scope>
    <source>
        <strain evidence="3">CCUG 61889</strain>
    </source>
</reference>
<dbReference type="InterPro" id="IPR030395">
    <property type="entry name" value="GP_PDE_dom"/>
</dbReference>
<organism evidence="2 3">
    <name type="scientific">Bacillus songklensis</name>
    <dbReference type="NCBI Taxonomy" id="1069116"/>
    <lineage>
        <taxon>Bacteria</taxon>
        <taxon>Bacillati</taxon>
        <taxon>Bacillota</taxon>
        <taxon>Bacilli</taxon>
        <taxon>Bacillales</taxon>
        <taxon>Bacillaceae</taxon>
        <taxon>Bacillus</taxon>
    </lineage>
</organism>
<comment type="caution">
    <text evidence="2">The sequence shown here is derived from an EMBL/GenBank/DDBJ whole genome shotgun (WGS) entry which is preliminary data.</text>
</comment>
<dbReference type="EMBL" id="JBHRZT010000032">
    <property type="protein sequence ID" value="MFC3883557.1"/>
    <property type="molecule type" value="Genomic_DNA"/>
</dbReference>
<evidence type="ECO:0000313" key="3">
    <source>
        <dbReference type="Proteomes" id="UP001595752"/>
    </source>
</evidence>
<proteinExistence type="predicted"/>
<name>A0ABV8B335_9BACI</name>
<gene>
    <name evidence="2" type="ORF">ACFOU2_08565</name>
</gene>
<dbReference type="Proteomes" id="UP001595752">
    <property type="component" value="Unassembled WGS sequence"/>
</dbReference>
<sequence length="330" mass="37756">MLFVALLYILFIFAAIFAEELESKELQPKKSEAGGLNPRIKTVAHRGASRFAPENTLAAFDLAVQQKADYIEMDVQMAKDGELVVIHDPFLNRTTSGTGRIKDFSLNEMRHLDAGSWFNEEFSEEKLPALQEVLDRYSNKIGLLIELKDPHLYPGIERLLANELRKRKLHLRKNHSIIVQSFDYGSIKEFNRLLPTVPTGILLISPPSEQQLTEYSSNVKYINLYHGVLNHQLIKSLKSRGFKIFTWTVNERDTYLKMTNWDIDGVITDIPRLKDGLCGAAVNPSHSSPPYYDSWSSFILFVSELFQESIKSVHEENKYLNKKTVGCYNI</sequence>
<accession>A0ABV8B335</accession>
<dbReference type="Gene3D" id="3.20.20.190">
    <property type="entry name" value="Phosphatidylinositol (PI) phosphodiesterase"/>
    <property type="match status" value="1"/>
</dbReference>
<protein>
    <submittedName>
        <fullName evidence="2">Glycerophosphodiester phosphodiesterase</fullName>
    </submittedName>
</protein>
<dbReference type="PANTHER" id="PTHR46211:SF1">
    <property type="entry name" value="GLYCEROPHOSPHODIESTER PHOSPHODIESTERASE, CYTOPLASMIC"/>
    <property type="match status" value="1"/>
</dbReference>
<dbReference type="PANTHER" id="PTHR46211">
    <property type="entry name" value="GLYCEROPHOSPHORYL DIESTER PHOSPHODIESTERASE"/>
    <property type="match status" value="1"/>
</dbReference>
<dbReference type="Pfam" id="PF03009">
    <property type="entry name" value="GDPD"/>
    <property type="match status" value="1"/>
</dbReference>
<evidence type="ECO:0000259" key="1">
    <source>
        <dbReference type="PROSITE" id="PS51704"/>
    </source>
</evidence>
<keyword evidence="3" id="KW-1185">Reference proteome</keyword>
<dbReference type="RefSeq" id="WP_377914140.1">
    <property type="nucleotide sequence ID" value="NZ_JBHRZT010000032.1"/>
</dbReference>
<dbReference type="InterPro" id="IPR017946">
    <property type="entry name" value="PLC-like_Pdiesterase_TIM-brl"/>
</dbReference>
<evidence type="ECO:0000313" key="2">
    <source>
        <dbReference type="EMBL" id="MFC3883557.1"/>
    </source>
</evidence>
<dbReference type="SUPFAM" id="SSF51695">
    <property type="entry name" value="PLC-like phosphodiesterases"/>
    <property type="match status" value="1"/>
</dbReference>
<dbReference type="PROSITE" id="PS51704">
    <property type="entry name" value="GP_PDE"/>
    <property type="match status" value="1"/>
</dbReference>
<feature type="domain" description="GP-PDE" evidence="1">
    <location>
        <begin position="40"/>
        <end position="278"/>
    </location>
</feature>